<gene>
    <name evidence="2" type="ORF">ACFQWB_09765</name>
</gene>
<feature type="transmembrane region" description="Helical" evidence="1">
    <location>
        <begin position="134"/>
        <end position="151"/>
    </location>
</feature>
<keyword evidence="1" id="KW-1133">Transmembrane helix</keyword>
<keyword evidence="1" id="KW-0812">Transmembrane</keyword>
<organism evidence="2 3">
    <name type="scientific">Paenibacillus thermoaerophilus</name>
    <dbReference type="NCBI Taxonomy" id="1215385"/>
    <lineage>
        <taxon>Bacteria</taxon>
        <taxon>Bacillati</taxon>
        <taxon>Bacillota</taxon>
        <taxon>Bacilli</taxon>
        <taxon>Bacillales</taxon>
        <taxon>Paenibacillaceae</taxon>
        <taxon>Paenibacillus</taxon>
    </lineage>
</organism>
<evidence type="ECO:0000256" key="1">
    <source>
        <dbReference type="SAM" id="Phobius"/>
    </source>
</evidence>
<keyword evidence="3" id="KW-1185">Reference proteome</keyword>
<feature type="transmembrane region" description="Helical" evidence="1">
    <location>
        <begin position="30"/>
        <end position="59"/>
    </location>
</feature>
<feature type="transmembrane region" description="Helical" evidence="1">
    <location>
        <begin position="157"/>
        <end position="173"/>
    </location>
</feature>
<dbReference type="EMBL" id="JBHTGQ010000021">
    <property type="protein sequence ID" value="MFC7750213.1"/>
    <property type="molecule type" value="Genomic_DNA"/>
</dbReference>
<evidence type="ECO:0008006" key="4">
    <source>
        <dbReference type="Google" id="ProtNLM"/>
    </source>
</evidence>
<evidence type="ECO:0000313" key="3">
    <source>
        <dbReference type="Proteomes" id="UP001596528"/>
    </source>
</evidence>
<evidence type="ECO:0000313" key="2">
    <source>
        <dbReference type="EMBL" id="MFC7750213.1"/>
    </source>
</evidence>
<keyword evidence="1" id="KW-0472">Membrane</keyword>
<name>A0ABW2V4P5_9BACL</name>
<protein>
    <recommendedName>
        <fullName evidence="4">LexA-binding, inner membrane-associated hydrolase</fullName>
    </recommendedName>
</protein>
<sequence length="241" mass="27050">MRISVSDPNPALAPAEKPAPALLRWVSADAVWVSVMASVALYFLDTQWANTVLFGYLLVLAPRHKTFWPALATLAIFTILGFHAAHRFDWDKANDWLIGHVVPVFAVMALVRLNQQDAVFRKVRAAWTAINRKARLHWIPGSILTGTLVSLLVRDHFWIYGGLIVILGMLTAFPNNRQKWRSGLLMITVHVLLIHLFLDHGLVHIKLDPVTYISSNWGTVVSPYLAMLAMLYGTAKRNPIS</sequence>
<feature type="transmembrane region" description="Helical" evidence="1">
    <location>
        <begin position="66"/>
        <end position="84"/>
    </location>
</feature>
<reference evidence="3" key="1">
    <citation type="journal article" date="2019" name="Int. J. Syst. Evol. Microbiol.">
        <title>The Global Catalogue of Microorganisms (GCM) 10K type strain sequencing project: providing services to taxonomists for standard genome sequencing and annotation.</title>
        <authorList>
            <consortium name="The Broad Institute Genomics Platform"/>
            <consortium name="The Broad Institute Genome Sequencing Center for Infectious Disease"/>
            <person name="Wu L."/>
            <person name="Ma J."/>
        </authorList>
    </citation>
    <scope>NUCLEOTIDE SEQUENCE [LARGE SCALE GENOMIC DNA]</scope>
    <source>
        <strain evidence="3">JCM 18657</strain>
    </source>
</reference>
<comment type="caution">
    <text evidence="2">The sequence shown here is derived from an EMBL/GenBank/DDBJ whole genome shotgun (WGS) entry which is preliminary data.</text>
</comment>
<proteinExistence type="predicted"/>
<feature type="transmembrane region" description="Helical" evidence="1">
    <location>
        <begin position="96"/>
        <end position="113"/>
    </location>
</feature>
<feature type="transmembrane region" description="Helical" evidence="1">
    <location>
        <begin position="210"/>
        <end position="232"/>
    </location>
</feature>
<feature type="transmembrane region" description="Helical" evidence="1">
    <location>
        <begin position="180"/>
        <end position="198"/>
    </location>
</feature>
<dbReference type="Proteomes" id="UP001596528">
    <property type="component" value="Unassembled WGS sequence"/>
</dbReference>
<accession>A0ABW2V4P5</accession>
<dbReference type="RefSeq" id="WP_138790012.1">
    <property type="nucleotide sequence ID" value="NZ_JBHTGQ010000021.1"/>
</dbReference>